<protein>
    <recommendedName>
        <fullName evidence="5">Leucine-rich repeat domain-containing protein</fullName>
    </recommendedName>
</protein>
<geneLocation type="plasmid" evidence="3 4">
    <name>pEGM181-2</name>
</geneLocation>
<accession>A0AAE7T2D7</accession>
<feature type="compositionally biased region" description="Low complexity" evidence="1">
    <location>
        <begin position="48"/>
        <end position="59"/>
    </location>
</feature>
<evidence type="ECO:0008006" key="5">
    <source>
        <dbReference type="Google" id="ProtNLM"/>
    </source>
</evidence>
<evidence type="ECO:0000256" key="1">
    <source>
        <dbReference type="SAM" id="MobiDB-lite"/>
    </source>
</evidence>
<dbReference type="RefSeq" id="WP_192189606.1">
    <property type="nucleotide sequence ID" value="NZ_CP050486.1"/>
</dbReference>
<feature type="compositionally biased region" description="Basic and acidic residues" evidence="1">
    <location>
        <begin position="116"/>
        <end position="125"/>
    </location>
</feature>
<feature type="compositionally biased region" description="Low complexity" evidence="1">
    <location>
        <begin position="66"/>
        <end position="91"/>
    </location>
</feature>
<gene>
    <name evidence="3" type="ORF">EGM181_18330</name>
</gene>
<keyword evidence="2" id="KW-0472">Membrane</keyword>
<dbReference type="InterPro" id="IPR032675">
    <property type="entry name" value="LRR_dom_sf"/>
</dbReference>
<evidence type="ECO:0000313" key="4">
    <source>
        <dbReference type="Proteomes" id="UP000516696"/>
    </source>
</evidence>
<keyword evidence="2" id="KW-1133">Transmembrane helix</keyword>
<keyword evidence="2" id="KW-0812">Transmembrane</keyword>
<reference evidence="3 4" key="1">
    <citation type="submission" date="2020-03" db="EMBL/GenBank/DDBJ databases">
        <title>Characterization of ganglioside-mimicking enterococci.</title>
        <authorList>
            <person name="Patry R.T."/>
            <person name="Nothaft H."/>
            <person name="Bridger R."/>
            <person name="Shajahan A."/>
            <person name="Huynh S."/>
            <person name="Sanchez S."/>
            <person name="Azadi P."/>
            <person name="Cooper K."/>
            <person name="Miller W.G."/>
            <person name="Parker C.T."/>
            <person name="Wells L."/>
            <person name="Szymanski C.M."/>
        </authorList>
    </citation>
    <scope>NUCLEOTIDE SEQUENCE [LARGE SCALE GENOMIC DNA]</scope>
    <source>
        <strain evidence="3 4">EGM181</strain>
        <plasmid evidence="3 4">pEGM181-2</plasmid>
    </source>
</reference>
<organism evidence="3 4">
    <name type="scientific">Enterococcus gallinarum</name>
    <dbReference type="NCBI Taxonomy" id="1353"/>
    <lineage>
        <taxon>Bacteria</taxon>
        <taxon>Bacillati</taxon>
        <taxon>Bacillota</taxon>
        <taxon>Bacilli</taxon>
        <taxon>Lactobacillales</taxon>
        <taxon>Enterococcaceae</taxon>
        <taxon>Enterococcus</taxon>
    </lineage>
</organism>
<feature type="region of interest" description="Disordered" evidence="1">
    <location>
        <begin position="48"/>
        <end position="134"/>
    </location>
</feature>
<dbReference type="Gene3D" id="3.80.10.10">
    <property type="entry name" value="Ribonuclease Inhibitor"/>
    <property type="match status" value="1"/>
</dbReference>
<evidence type="ECO:0000256" key="2">
    <source>
        <dbReference type="SAM" id="Phobius"/>
    </source>
</evidence>
<dbReference type="Proteomes" id="UP000516696">
    <property type="component" value="Plasmid pEGM181-2"/>
</dbReference>
<dbReference type="EMBL" id="CP050486">
    <property type="protein sequence ID" value="QOG29271.1"/>
    <property type="molecule type" value="Genomic_DNA"/>
</dbReference>
<sequence length="356" mass="39497">MSEDKNKKLKNWIKVAMSLYLLAFVVGIGLNVNQKISKADLLDATITSTTSTTSTTSSSEAILDKTSTSTSESKTEVTTAETTVNTTESTTQLEKQTVESSKAQEVTTETTVESSKAPEVRKTEISETTQSANKSVKQEINTKALEDVLETKYNASKFEEDHSKECALDAQMNKDNFCEGFYKLIDKTATEKALNAYMLDYQVYSYFGVDSSENTLSANVTAYLSDGSVATSTDTAIYREFNGKKTKLLDLSNNPNYYYFENGLYISNKGIISGTTISKSTKTLTIPNKISGITVKGIDSAVFRDYNFTNVSLPDSVEIIGYEQFYNSTFKTFKKPKNLKYTAFNMFNPEIKVTIN</sequence>
<keyword evidence="3" id="KW-0614">Plasmid</keyword>
<dbReference type="AlphaFoldDB" id="A0AAE7T2D7"/>
<feature type="transmembrane region" description="Helical" evidence="2">
    <location>
        <begin position="12"/>
        <end position="32"/>
    </location>
</feature>
<name>A0AAE7T2D7_ENTGA</name>
<feature type="compositionally biased region" description="Polar residues" evidence="1">
    <location>
        <begin position="92"/>
        <end position="104"/>
    </location>
</feature>
<proteinExistence type="predicted"/>
<evidence type="ECO:0000313" key="3">
    <source>
        <dbReference type="EMBL" id="QOG29271.1"/>
    </source>
</evidence>